<name>A0ABZ2KMG6_9BACT</name>
<evidence type="ECO:0000256" key="2">
    <source>
        <dbReference type="ARBA" id="ARBA00022741"/>
    </source>
</evidence>
<feature type="compositionally biased region" description="Low complexity" evidence="5">
    <location>
        <begin position="489"/>
        <end position="504"/>
    </location>
</feature>
<dbReference type="RefSeq" id="WP_394850495.1">
    <property type="nucleotide sequence ID" value="NZ_CP089982.1"/>
</dbReference>
<protein>
    <submittedName>
        <fullName evidence="8">Serine/threonine protein kinase</fullName>
    </submittedName>
</protein>
<keyword evidence="1" id="KW-0808">Transferase</keyword>
<dbReference type="Proteomes" id="UP001379533">
    <property type="component" value="Chromosome"/>
</dbReference>
<dbReference type="InterPro" id="IPR011009">
    <property type="entry name" value="Kinase-like_dom_sf"/>
</dbReference>
<evidence type="ECO:0000256" key="1">
    <source>
        <dbReference type="ARBA" id="ARBA00022679"/>
    </source>
</evidence>
<dbReference type="Gene3D" id="3.30.200.20">
    <property type="entry name" value="Phosphorylase Kinase, domain 1"/>
    <property type="match status" value="1"/>
</dbReference>
<dbReference type="PROSITE" id="PS50011">
    <property type="entry name" value="PROTEIN_KINASE_DOM"/>
    <property type="match status" value="1"/>
</dbReference>
<feature type="transmembrane region" description="Helical" evidence="6">
    <location>
        <begin position="376"/>
        <end position="395"/>
    </location>
</feature>
<dbReference type="Gene3D" id="1.10.510.10">
    <property type="entry name" value="Transferase(Phosphotransferase) domain 1"/>
    <property type="match status" value="1"/>
</dbReference>
<evidence type="ECO:0000259" key="7">
    <source>
        <dbReference type="PROSITE" id="PS50011"/>
    </source>
</evidence>
<keyword evidence="2" id="KW-0547">Nucleotide-binding</keyword>
<proteinExistence type="predicted"/>
<evidence type="ECO:0000256" key="3">
    <source>
        <dbReference type="ARBA" id="ARBA00022777"/>
    </source>
</evidence>
<organism evidence="8 9">
    <name type="scientific">Pendulispora brunnea</name>
    <dbReference type="NCBI Taxonomy" id="2905690"/>
    <lineage>
        <taxon>Bacteria</taxon>
        <taxon>Pseudomonadati</taxon>
        <taxon>Myxococcota</taxon>
        <taxon>Myxococcia</taxon>
        <taxon>Myxococcales</taxon>
        <taxon>Sorangiineae</taxon>
        <taxon>Pendulisporaceae</taxon>
        <taxon>Pendulispora</taxon>
    </lineage>
</organism>
<feature type="domain" description="Protein kinase" evidence="7">
    <location>
        <begin position="14"/>
        <end position="285"/>
    </location>
</feature>
<evidence type="ECO:0000313" key="8">
    <source>
        <dbReference type="EMBL" id="WXA99853.1"/>
    </source>
</evidence>
<dbReference type="SUPFAM" id="SSF56112">
    <property type="entry name" value="Protein kinase-like (PK-like)"/>
    <property type="match status" value="1"/>
</dbReference>
<keyword evidence="6" id="KW-1133">Transmembrane helix</keyword>
<evidence type="ECO:0000313" key="9">
    <source>
        <dbReference type="Proteomes" id="UP001379533"/>
    </source>
</evidence>
<keyword evidence="9" id="KW-1185">Reference proteome</keyword>
<dbReference type="Pfam" id="PF00069">
    <property type="entry name" value="Pkinase"/>
    <property type="match status" value="1"/>
</dbReference>
<feature type="region of interest" description="Disordered" evidence="5">
    <location>
        <begin position="470"/>
        <end position="504"/>
    </location>
</feature>
<sequence length="526" mass="56440">MPESTASEHVIGKYQLIADLEQGGMGNVYIAMAQGPGSFSKLVVLKELKPEFARDPDFLAMFYEEARVASRLHHPNIVHTYEVGSEGDRHFIAMEYLSGQSLARVLAARHLGFSLEMYLRVLCEVLRALEYAHSLTDFDGSAMGLVHRDVNPENVFVTYDGQVKLLDFGIAKAKNSRLKTRIGVFKGKPWYMAPEQLTGEITVRTDFFAVGVMIWEAVSGAPMWHQKSDAEVLSLLSQGQIPSLGKEVPTAPVELVRICDKARALKPEDRYSTAVEFLADLERYLRNAGEPVSVRDVSARVADMFADERAERRETLETYLGAIRASVPAISTISAAKYTSGARESMGGSRPRLRIRQTPSGTAKTEVAPSEGRRKWPWIIGLALIAAAVVVFVYMKPRFGIQAEAATPQPPPPVATETVAAAPVPTPTPVPAAAPPPPVAASASAVASSAPTSSAPMASQVSASVPKLPAYRAPSARPGASTKSPQRPAPSAGGAPAASGAPSATPNCDPPFYFEGTKKLYKPGCI</sequence>
<dbReference type="CDD" id="cd14014">
    <property type="entry name" value="STKc_PknB_like"/>
    <property type="match status" value="1"/>
</dbReference>
<keyword evidence="6" id="KW-0472">Membrane</keyword>
<dbReference type="EMBL" id="CP089982">
    <property type="protein sequence ID" value="WXA99853.1"/>
    <property type="molecule type" value="Genomic_DNA"/>
</dbReference>
<dbReference type="GO" id="GO:0004674">
    <property type="term" value="F:protein serine/threonine kinase activity"/>
    <property type="evidence" value="ECO:0007669"/>
    <property type="project" value="UniProtKB-KW"/>
</dbReference>
<dbReference type="PANTHER" id="PTHR43289">
    <property type="entry name" value="MITOGEN-ACTIVATED PROTEIN KINASE KINASE KINASE 20-RELATED"/>
    <property type="match status" value="1"/>
</dbReference>
<keyword evidence="8" id="KW-0723">Serine/threonine-protein kinase</keyword>
<evidence type="ECO:0000256" key="4">
    <source>
        <dbReference type="ARBA" id="ARBA00022840"/>
    </source>
</evidence>
<accession>A0ABZ2KMG6</accession>
<reference evidence="8 9" key="1">
    <citation type="submission" date="2021-12" db="EMBL/GenBank/DDBJ databases">
        <title>Discovery of the Pendulisporaceae a myxobacterial family with distinct sporulation behavior and unique specialized metabolism.</title>
        <authorList>
            <person name="Garcia R."/>
            <person name="Popoff A."/>
            <person name="Bader C.D."/>
            <person name="Loehr J."/>
            <person name="Walesch S."/>
            <person name="Walt C."/>
            <person name="Boldt J."/>
            <person name="Bunk B."/>
            <person name="Haeckl F.J.F.P.J."/>
            <person name="Gunesch A.P."/>
            <person name="Birkelbach J."/>
            <person name="Nuebel U."/>
            <person name="Pietschmann T."/>
            <person name="Bach T."/>
            <person name="Mueller R."/>
        </authorList>
    </citation>
    <scope>NUCLEOTIDE SEQUENCE [LARGE SCALE GENOMIC DNA]</scope>
    <source>
        <strain evidence="8 9">MSr12523</strain>
    </source>
</reference>
<dbReference type="InterPro" id="IPR000719">
    <property type="entry name" value="Prot_kinase_dom"/>
</dbReference>
<gene>
    <name evidence="8" type="ORF">LZC95_23935</name>
</gene>
<keyword evidence="3 8" id="KW-0418">Kinase</keyword>
<feature type="region of interest" description="Disordered" evidence="5">
    <location>
        <begin position="341"/>
        <end position="369"/>
    </location>
</feature>
<keyword evidence="6" id="KW-0812">Transmembrane</keyword>
<dbReference type="PANTHER" id="PTHR43289:SF6">
    <property type="entry name" value="SERINE_THREONINE-PROTEIN KINASE NEKL-3"/>
    <property type="match status" value="1"/>
</dbReference>
<evidence type="ECO:0000256" key="6">
    <source>
        <dbReference type="SAM" id="Phobius"/>
    </source>
</evidence>
<keyword evidence="4" id="KW-0067">ATP-binding</keyword>
<evidence type="ECO:0000256" key="5">
    <source>
        <dbReference type="SAM" id="MobiDB-lite"/>
    </source>
</evidence>